<dbReference type="Pfam" id="PF02931">
    <property type="entry name" value="Neur_chan_LBD"/>
    <property type="match status" value="1"/>
</dbReference>
<evidence type="ECO:0000256" key="1">
    <source>
        <dbReference type="ARBA" id="ARBA00004370"/>
    </source>
</evidence>
<dbReference type="Gene3D" id="2.70.170.10">
    <property type="entry name" value="Neurotransmitter-gated ion-channel ligand-binding domain"/>
    <property type="match status" value="1"/>
</dbReference>
<keyword evidence="4" id="KW-1185">Reference proteome</keyword>
<keyword evidence="2" id="KW-0472">Membrane</keyword>
<evidence type="ECO:0000256" key="2">
    <source>
        <dbReference type="ARBA" id="ARBA00023136"/>
    </source>
</evidence>
<dbReference type="PROSITE" id="PS00236">
    <property type="entry name" value="NEUROTR_ION_CHANNEL"/>
    <property type="match status" value="1"/>
</dbReference>
<proteinExistence type="predicted"/>
<dbReference type="InterPro" id="IPR036734">
    <property type="entry name" value="Neur_chan_lig-bd_sf"/>
</dbReference>
<dbReference type="SUPFAM" id="SSF63712">
    <property type="entry name" value="Nicotinic receptor ligand binding domain-like"/>
    <property type="match status" value="1"/>
</dbReference>
<dbReference type="AlphaFoldDB" id="A0AAF3ENX7"/>
<evidence type="ECO:0000259" key="3">
    <source>
        <dbReference type="Pfam" id="PF02931"/>
    </source>
</evidence>
<comment type="subcellular location">
    <subcellularLocation>
        <location evidence="1">Membrane</location>
    </subcellularLocation>
</comment>
<feature type="domain" description="Neurotransmitter-gated ion-channel ligand-binding" evidence="3">
    <location>
        <begin position="2"/>
        <end position="57"/>
    </location>
</feature>
<protein>
    <recommendedName>
        <fullName evidence="3">Neurotransmitter-gated ion-channel ligand-binding domain-containing protein</fullName>
    </recommendedName>
</protein>
<sequence length="260" mass="29855">MAKIYSNGTTVIFSFYYVEVSCEIEISKFPFDKQQCQIPIMSLTLTDLAQLTAKIENYDDPMVISGNGEWVVTNLSYGEMMYGEMQVLDEYAWIALREIEAWNGAVDLRTLHSQLSNAIKVRLDATTSLDPNKFEAPPKKLVLINGLVMRYQKDGASEKIVRAKELIQQWTPNIERIIDETADSNNEVNEITAKLREAGYFPNGDKDYFFSHAVIVQTYYPNWNCEHYGDVSWGRVDGEDAGFVIQKQVNDLCFRLFYFI</sequence>
<name>A0AAF3ENX7_9BILA</name>
<dbReference type="WBParaSite" id="MBELARI_LOCUS15769.2">
    <property type="protein sequence ID" value="MBELARI_LOCUS15769.2"/>
    <property type="gene ID" value="MBELARI_LOCUS15769"/>
</dbReference>
<organism evidence="4 5">
    <name type="scientific">Mesorhabditis belari</name>
    <dbReference type="NCBI Taxonomy" id="2138241"/>
    <lineage>
        <taxon>Eukaryota</taxon>
        <taxon>Metazoa</taxon>
        <taxon>Ecdysozoa</taxon>
        <taxon>Nematoda</taxon>
        <taxon>Chromadorea</taxon>
        <taxon>Rhabditida</taxon>
        <taxon>Rhabditina</taxon>
        <taxon>Rhabditomorpha</taxon>
        <taxon>Rhabditoidea</taxon>
        <taxon>Rhabditidae</taxon>
        <taxon>Mesorhabditinae</taxon>
        <taxon>Mesorhabditis</taxon>
    </lineage>
</organism>
<reference evidence="5" key="1">
    <citation type="submission" date="2024-02" db="UniProtKB">
        <authorList>
            <consortium name="WormBaseParasite"/>
        </authorList>
    </citation>
    <scope>IDENTIFICATION</scope>
</reference>
<evidence type="ECO:0000313" key="5">
    <source>
        <dbReference type="WBParaSite" id="MBELARI_LOCUS15769.2"/>
    </source>
</evidence>
<evidence type="ECO:0000313" key="4">
    <source>
        <dbReference type="Proteomes" id="UP000887575"/>
    </source>
</evidence>
<accession>A0AAF3ENX7</accession>
<dbReference type="Proteomes" id="UP000887575">
    <property type="component" value="Unassembled WGS sequence"/>
</dbReference>
<dbReference type="GO" id="GO:0005230">
    <property type="term" value="F:extracellular ligand-gated monoatomic ion channel activity"/>
    <property type="evidence" value="ECO:0007669"/>
    <property type="project" value="InterPro"/>
</dbReference>
<dbReference type="InterPro" id="IPR018000">
    <property type="entry name" value="Neurotransmitter_ion_chnl_CS"/>
</dbReference>
<dbReference type="GO" id="GO:0016020">
    <property type="term" value="C:membrane"/>
    <property type="evidence" value="ECO:0007669"/>
    <property type="project" value="UniProtKB-SubCell"/>
</dbReference>
<dbReference type="InterPro" id="IPR006202">
    <property type="entry name" value="Neur_chan_lig-bd"/>
</dbReference>